<evidence type="ECO:0000256" key="1">
    <source>
        <dbReference type="SAM" id="MobiDB-lite"/>
    </source>
</evidence>
<evidence type="ECO:0000313" key="2">
    <source>
        <dbReference type="EMBL" id="KZM33957.1"/>
    </source>
</evidence>
<protein>
    <submittedName>
        <fullName evidence="2">Uncharacterized protein</fullName>
    </submittedName>
</protein>
<dbReference type="InterPro" id="IPR045596">
    <property type="entry name" value="DUF6459"/>
</dbReference>
<gene>
    <name evidence="3" type="ORF">OERS_16580</name>
    <name evidence="2" type="ORF">OJAG_34410</name>
</gene>
<evidence type="ECO:0000313" key="3">
    <source>
        <dbReference type="EMBL" id="OCI31677.1"/>
    </source>
</evidence>
<keyword evidence="5" id="KW-1185">Reference proteome</keyword>
<organism evidence="2 4">
    <name type="scientific">Oerskovia enterophila</name>
    <dbReference type="NCBI Taxonomy" id="43678"/>
    <lineage>
        <taxon>Bacteria</taxon>
        <taxon>Bacillati</taxon>
        <taxon>Actinomycetota</taxon>
        <taxon>Actinomycetes</taxon>
        <taxon>Micrococcales</taxon>
        <taxon>Cellulomonadaceae</taxon>
        <taxon>Oerskovia</taxon>
    </lineage>
</organism>
<dbReference type="Proteomes" id="UP000093412">
    <property type="component" value="Unassembled WGS sequence"/>
</dbReference>
<comment type="caution">
    <text evidence="2">The sequence shown here is derived from an EMBL/GenBank/DDBJ whole genome shotgun (WGS) entry which is preliminary data.</text>
</comment>
<feature type="region of interest" description="Disordered" evidence="1">
    <location>
        <begin position="1"/>
        <end position="28"/>
    </location>
</feature>
<evidence type="ECO:0000313" key="4">
    <source>
        <dbReference type="Proteomes" id="UP000076447"/>
    </source>
</evidence>
<name>A0A161XBN0_9CELL</name>
<reference evidence="3 5" key="2">
    <citation type="submission" date="2016-06" db="EMBL/GenBank/DDBJ databases">
        <title>Genome sequence of Oerskovia enterophila DSM 43852.</title>
        <authorList>
            <person name="Poehlein A."/>
            <person name="Jag V."/>
            <person name="Bengelsdorf F.R."/>
            <person name="Daniel R."/>
            <person name="Duerre P."/>
        </authorList>
    </citation>
    <scope>NUCLEOTIDE SEQUENCE [LARGE SCALE GENOMIC DNA]</scope>
    <source>
        <strain evidence="3 5">DSM 43852</strain>
    </source>
</reference>
<proteinExistence type="predicted"/>
<reference evidence="2 4" key="1">
    <citation type="submission" date="2016-01" db="EMBL/GenBank/DDBJ databases">
        <title>Genome sequence of Oerskovia enterophila VJag, an agar and cellulose degrading bacterium.</title>
        <authorList>
            <person name="Poehlein A."/>
            <person name="Jag V."/>
            <person name="Bengelsdorf F."/>
            <person name="Duerre P."/>
            <person name="Daniel R."/>
        </authorList>
    </citation>
    <scope>NUCLEOTIDE SEQUENCE [LARGE SCALE GENOMIC DNA]</scope>
    <source>
        <strain evidence="2 4">VJag</strain>
    </source>
</reference>
<dbReference type="EMBL" id="MAQA01000015">
    <property type="protein sequence ID" value="OCI31677.1"/>
    <property type="molecule type" value="Genomic_DNA"/>
</dbReference>
<evidence type="ECO:0000313" key="5">
    <source>
        <dbReference type="Proteomes" id="UP000093412"/>
    </source>
</evidence>
<dbReference type="STRING" id="43678.OJAG_34410"/>
<dbReference type="AlphaFoldDB" id="A0A161XBN0"/>
<dbReference type="PATRIC" id="fig|43678.3.peg.3604"/>
<dbReference type="Pfam" id="PF20060">
    <property type="entry name" value="DUF6459"/>
    <property type="match status" value="1"/>
</dbReference>
<accession>A0A161XBN0</accession>
<dbReference type="RefSeq" id="WP_231907849.1">
    <property type="nucleotide sequence ID" value="NZ_LRIE01000083.1"/>
</dbReference>
<sequence length="175" mass="18950">MSISTEHPTARAVRSGAAPRHESAATLPRAARRSVRVLTFGGPPQFPHSEDLAESGRPVVTATETDLPDPTSLCCSVVRAAVEVLRGERPVAQLQRWLAPDVFDAIGRRAQLAQDAPDRVAASRPVAIRRARLLRLGDSAAEATIILEDMDRVRAAAVRLEARRGVWRVVVLEIG</sequence>
<dbReference type="EMBL" id="LRIE01000083">
    <property type="protein sequence ID" value="KZM33957.1"/>
    <property type="molecule type" value="Genomic_DNA"/>
</dbReference>
<dbReference type="Proteomes" id="UP000076447">
    <property type="component" value="Unassembled WGS sequence"/>
</dbReference>